<evidence type="ECO:0000313" key="4">
    <source>
        <dbReference type="Proteomes" id="UP000276899"/>
    </source>
</evidence>
<dbReference type="PANTHER" id="PTHR34980:SF2">
    <property type="entry name" value="INNER MEMBRANE PROTEIN YHAH-RELATED"/>
    <property type="match status" value="1"/>
</dbReference>
<dbReference type="KEGG" id="asla:NCTC11923_01747"/>
<reference evidence="3 4" key="1">
    <citation type="submission" date="2018-12" db="EMBL/GenBank/DDBJ databases">
        <authorList>
            <consortium name="Pathogen Informatics"/>
        </authorList>
    </citation>
    <scope>NUCLEOTIDE SEQUENCE [LARGE SCALE GENOMIC DNA]</scope>
    <source>
        <strain evidence="3 4">NCTC11923</strain>
    </source>
</reference>
<feature type="transmembrane region" description="Helical" evidence="2">
    <location>
        <begin position="155"/>
        <end position="180"/>
    </location>
</feature>
<dbReference type="Pfam" id="PF05656">
    <property type="entry name" value="DUF805"/>
    <property type="match status" value="1"/>
</dbReference>
<dbReference type="AlphaFoldDB" id="A0A448KDT1"/>
<feature type="compositionally biased region" description="Low complexity" evidence="1">
    <location>
        <begin position="28"/>
        <end position="61"/>
    </location>
</feature>
<dbReference type="Proteomes" id="UP000276899">
    <property type="component" value="Chromosome"/>
</dbReference>
<keyword evidence="2" id="KW-0472">Membrane</keyword>
<dbReference type="PANTHER" id="PTHR34980">
    <property type="entry name" value="INNER MEMBRANE PROTEIN-RELATED-RELATED"/>
    <property type="match status" value="1"/>
</dbReference>
<dbReference type="InterPro" id="IPR008523">
    <property type="entry name" value="DUF805"/>
</dbReference>
<keyword evidence="4" id="KW-1185">Reference proteome</keyword>
<organism evidence="3 4">
    <name type="scientific">Actinomyces slackii</name>
    <dbReference type="NCBI Taxonomy" id="52774"/>
    <lineage>
        <taxon>Bacteria</taxon>
        <taxon>Bacillati</taxon>
        <taxon>Actinomycetota</taxon>
        <taxon>Actinomycetes</taxon>
        <taxon>Actinomycetales</taxon>
        <taxon>Actinomycetaceae</taxon>
        <taxon>Actinomyces</taxon>
    </lineage>
</organism>
<keyword evidence="2" id="KW-1133">Transmembrane helix</keyword>
<feature type="region of interest" description="Disordered" evidence="1">
    <location>
        <begin position="1"/>
        <end position="69"/>
    </location>
</feature>
<evidence type="ECO:0000256" key="1">
    <source>
        <dbReference type="SAM" id="MobiDB-lite"/>
    </source>
</evidence>
<feature type="compositionally biased region" description="Gly residues" evidence="1">
    <location>
        <begin position="17"/>
        <end position="27"/>
    </location>
</feature>
<keyword evidence="2" id="KW-0812">Transmembrane</keyword>
<accession>A0A448KDT1</accession>
<protein>
    <submittedName>
        <fullName evidence="3">Inner membrane protein yhaI</fullName>
    </submittedName>
</protein>
<proteinExistence type="predicted"/>
<dbReference type="EMBL" id="LR134363">
    <property type="protein sequence ID" value="VEG75094.1"/>
    <property type="molecule type" value="Genomic_DNA"/>
</dbReference>
<feature type="transmembrane region" description="Helical" evidence="2">
    <location>
        <begin position="192"/>
        <end position="214"/>
    </location>
</feature>
<gene>
    <name evidence="3" type="primary">yhaI</name>
    <name evidence="3" type="ORF">NCTC11923_01747</name>
</gene>
<evidence type="ECO:0000313" key="3">
    <source>
        <dbReference type="EMBL" id="VEG75094.1"/>
    </source>
</evidence>
<name>A0A448KDT1_9ACTO</name>
<evidence type="ECO:0000256" key="2">
    <source>
        <dbReference type="SAM" id="Phobius"/>
    </source>
</evidence>
<feature type="transmembrane region" description="Helical" evidence="2">
    <location>
        <begin position="117"/>
        <end position="143"/>
    </location>
</feature>
<dbReference type="RefSeq" id="WP_026427749.1">
    <property type="nucleotide sequence ID" value="NZ_CBCRWE010000006.1"/>
</dbReference>
<dbReference type="GO" id="GO:0005886">
    <property type="term" value="C:plasma membrane"/>
    <property type="evidence" value="ECO:0007669"/>
    <property type="project" value="TreeGrafter"/>
</dbReference>
<sequence>MSYGTSPDPYSAQPGQPGYGQPGGYPGQPGQPQPGYSQPGQPQPGYSQPGQPQPGYGQPQPGGYPGQPGFGAGAYGQPMALPEHLAPLPGASLADAIKRFFKRYAQFKGYASPSEFWWAYGANAAVGVILYIVFAIMAAAGAASASDPDAAAAGIGLSAAIFMVLLVVYALATVVPMMALTVRRLHDTGKPGLFALFYLAGLGIVPLVLCAFPSRPDLYQPEWHS</sequence>